<dbReference type="Gene3D" id="3.20.20.220">
    <property type="match status" value="1"/>
</dbReference>
<reference evidence="4" key="1">
    <citation type="journal article" date="2019" name="Int. J. Syst. Evol. Microbiol.">
        <title>The Global Catalogue of Microorganisms (GCM) 10K type strain sequencing project: providing services to taxonomists for standard genome sequencing and annotation.</title>
        <authorList>
            <consortium name="The Broad Institute Genomics Platform"/>
            <consortium name="The Broad Institute Genome Sequencing Center for Infectious Disease"/>
            <person name="Wu L."/>
            <person name="Ma J."/>
        </authorList>
    </citation>
    <scope>NUCLEOTIDE SEQUENCE [LARGE SCALE GENOMIC DNA]</scope>
    <source>
        <strain evidence="4">JCM 16703</strain>
    </source>
</reference>
<sequence>MPADLPLATCPKAMTYGPCGGVELDGTCEVSPDPCVFLDIAPVSWGGPDAVAVPDQPGAAAMRELMAQRPIVVVDLPAAALSTSSITACADVLRGRVDAVLAGDSGAARVQFPPAYRAHLLRAAGLQVWTGINNRDRNRVALEGELAALADVGVGGIHCVTGDHTNTGHRPDAKPVFDLDSTRTASLARRFGHLVSVGEAPCAPPTEARPGRLLEKERAGAEVCFVNHCGGVAAVEGFVSSARALGVGLAFIACVPIVLDEGSAAVMESFTTSPMPEGYLASILGAGPDPAAVRAAGIAAAVDLARRMLDLGLAGVNLSGGPAPGGELAYAEAVAEIADRV</sequence>
<protein>
    <submittedName>
        <fullName evidence="3">Methylenetetrahydrofolate reductase C-terminal domain-containing protein</fullName>
    </submittedName>
</protein>
<keyword evidence="1" id="KW-0560">Oxidoreductase</keyword>
<comment type="caution">
    <text evidence="3">The sequence shown here is derived from an EMBL/GenBank/DDBJ whole genome shotgun (WGS) entry which is preliminary data.</text>
</comment>
<evidence type="ECO:0000313" key="4">
    <source>
        <dbReference type="Proteomes" id="UP001501495"/>
    </source>
</evidence>
<proteinExistence type="predicted"/>
<dbReference type="Proteomes" id="UP001501495">
    <property type="component" value="Unassembled WGS sequence"/>
</dbReference>
<dbReference type="SUPFAM" id="SSF51730">
    <property type="entry name" value="FAD-linked oxidoreductase"/>
    <property type="match status" value="1"/>
</dbReference>
<gene>
    <name evidence="3" type="ORF">GCM10022215_08190</name>
</gene>
<evidence type="ECO:0000313" key="3">
    <source>
        <dbReference type="EMBL" id="GAA4112035.1"/>
    </source>
</evidence>
<keyword evidence="4" id="KW-1185">Reference proteome</keyword>
<evidence type="ECO:0000259" key="2">
    <source>
        <dbReference type="Pfam" id="PF12225"/>
    </source>
</evidence>
<organism evidence="3 4">
    <name type="scientific">Nocardioides fonticola</name>
    <dbReference type="NCBI Taxonomy" id="450363"/>
    <lineage>
        <taxon>Bacteria</taxon>
        <taxon>Bacillati</taxon>
        <taxon>Actinomycetota</taxon>
        <taxon>Actinomycetes</taxon>
        <taxon>Propionibacteriales</taxon>
        <taxon>Nocardioidaceae</taxon>
        <taxon>Nocardioides</taxon>
    </lineage>
</organism>
<dbReference type="Pfam" id="PF12225">
    <property type="entry name" value="DUF5981"/>
    <property type="match status" value="1"/>
</dbReference>
<dbReference type="InterPro" id="IPR022026">
    <property type="entry name" value="DUF5981"/>
</dbReference>
<accession>A0ABP7XFE6</accession>
<dbReference type="EMBL" id="BAAAZH010000006">
    <property type="protein sequence ID" value="GAA4112035.1"/>
    <property type="molecule type" value="Genomic_DNA"/>
</dbReference>
<evidence type="ECO:0000256" key="1">
    <source>
        <dbReference type="ARBA" id="ARBA00023002"/>
    </source>
</evidence>
<name>A0ABP7XFE6_9ACTN</name>
<dbReference type="RefSeq" id="WP_344731956.1">
    <property type="nucleotide sequence ID" value="NZ_BAAAZH010000006.1"/>
</dbReference>
<dbReference type="InterPro" id="IPR029041">
    <property type="entry name" value="FAD-linked_oxidoreductase-like"/>
</dbReference>
<feature type="domain" description="Methylene-tetrahydrofolate reductase C-terminal-like" evidence="2">
    <location>
        <begin position="6"/>
        <end position="40"/>
    </location>
</feature>